<comment type="similarity">
    <text evidence="1">Belongs to the HpcH/HpaI aldolase family.</text>
</comment>
<evidence type="ECO:0000259" key="4">
    <source>
        <dbReference type="Pfam" id="PF03328"/>
    </source>
</evidence>
<evidence type="ECO:0000313" key="5">
    <source>
        <dbReference type="EMBL" id="SVB43971.1"/>
    </source>
</evidence>
<keyword evidence="3" id="KW-0456">Lyase</keyword>
<dbReference type="EMBL" id="UINC01041972">
    <property type="protein sequence ID" value="SVB43971.1"/>
    <property type="molecule type" value="Genomic_DNA"/>
</dbReference>
<dbReference type="InterPro" id="IPR015813">
    <property type="entry name" value="Pyrv/PenolPyrv_kinase-like_dom"/>
</dbReference>
<accession>A0A382E1W3</accession>
<dbReference type="PANTHER" id="PTHR30502">
    <property type="entry name" value="2-KETO-3-DEOXY-L-RHAMNONATE ALDOLASE"/>
    <property type="match status" value="1"/>
</dbReference>
<organism evidence="5">
    <name type="scientific">marine metagenome</name>
    <dbReference type="NCBI Taxonomy" id="408172"/>
    <lineage>
        <taxon>unclassified sequences</taxon>
        <taxon>metagenomes</taxon>
        <taxon>ecological metagenomes</taxon>
    </lineage>
</organism>
<protein>
    <recommendedName>
        <fullName evidence="4">HpcH/HpaI aldolase/citrate lyase domain-containing protein</fullName>
    </recommendedName>
</protein>
<dbReference type="PANTHER" id="PTHR30502:SF0">
    <property type="entry name" value="PHOSPHOENOLPYRUVATE CARBOXYLASE FAMILY PROTEIN"/>
    <property type="match status" value="1"/>
</dbReference>
<keyword evidence="2" id="KW-0479">Metal-binding</keyword>
<dbReference type="Pfam" id="PF03328">
    <property type="entry name" value="HpcH_HpaI"/>
    <property type="match status" value="1"/>
</dbReference>
<proteinExistence type="inferred from homology"/>
<evidence type="ECO:0000256" key="3">
    <source>
        <dbReference type="ARBA" id="ARBA00023239"/>
    </source>
</evidence>
<evidence type="ECO:0000256" key="1">
    <source>
        <dbReference type="ARBA" id="ARBA00005568"/>
    </source>
</evidence>
<dbReference type="InterPro" id="IPR005000">
    <property type="entry name" value="Aldolase/citrate-lyase_domain"/>
</dbReference>
<dbReference type="Gene3D" id="3.20.20.60">
    <property type="entry name" value="Phosphoenolpyruvate-binding domains"/>
    <property type="match status" value="1"/>
</dbReference>
<dbReference type="GO" id="GO:0046872">
    <property type="term" value="F:metal ion binding"/>
    <property type="evidence" value="ECO:0007669"/>
    <property type="project" value="UniProtKB-KW"/>
</dbReference>
<feature type="domain" description="HpcH/HpaI aldolase/citrate lyase" evidence="4">
    <location>
        <begin position="7"/>
        <end position="223"/>
    </location>
</feature>
<dbReference type="GO" id="GO:0005737">
    <property type="term" value="C:cytoplasm"/>
    <property type="evidence" value="ECO:0007669"/>
    <property type="project" value="TreeGrafter"/>
</dbReference>
<dbReference type="InterPro" id="IPR040442">
    <property type="entry name" value="Pyrv_kinase-like_dom_sf"/>
</dbReference>
<dbReference type="SUPFAM" id="SSF51621">
    <property type="entry name" value="Phosphoenolpyruvate/pyruvate domain"/>
    <property type="match status" value="1"/>
</dbReference>
<dbReference type="AlphaFoldDB" id="A0A382E1W3"/>
<dbReference type="GO" id="GO:0016832">
    <property type="term" value="F:aldehyde-lyase activity"/>
    <property type="evidence" value="ECO:0007669"/>
    <property type="project" value="TreeGrafter"/>
</dbReference>
<name>A0A382E1W3_9ZZZZ</name>
<gene>
    <name evidence="5" type="ORF">METZ01_LOCUS196825</name>
</gene>
<evidence type="ECO:0000256" key="2">
    <source>
        <dbReference type="ARBA" id="ARBA00022723"/>
    </source>
</evidence>
<sequence length="236" mass="26072">MLQEMVNPTAAQIFKRADFDFFMIDCEHGPYDQGTVREILRVARLEGICPLVRIRNLDYSLVAGYLDAGAMGLMLPRVEQVSDTEGLVSFMKYPPVGVRGLSSDAPHSDYNFGDLEEFIQIQNEDTLAIAQIERRVAVENLKEIISVPGIDVALVGPEDLSLSYGLPGQMDHPIVVEAIQKVIDISIEVGVTPGIHMGSIERLSQWSDRGMRMIMYNSDLGFLIEGAESGVKALRS</sequence>
<dbReference type="InterPro" id="IPR050251">
    <property type="entry name" value="HpcH-HpaI_aldolase"/>
</dbReference>
<reference evidence="5" key="1">
    <citation type="submission" date="2018-05" db="EMBL/GenBank/DDBJ databases">
        <authorList>
            <person name="Lanie J.A."/>
            <person name="Ng W.-L."/>
            <person name="Kazmierczak K.M."/>
            <person name="Andrzejewski T.M."/>
            <person name="Davidsen T.M."/>
            <person name="Wayne K.J."/>
            <person name="Tettelin H."/>
            <person name="Glass J.I."/>
            <person name="Rusch D."/>
            <person name="Podicherti R."/>
            <person name="Tsui H.-C.T."/>
            <person name="Winkler M.E."/>
        </authorList>
    </citation>
    <scope>NUCLEOTIDE SEQUENCE</scope>
</reference>